<dbReference type="PANTHER" id="PTHR48080">
    <property type="entry name" value="D-GALACTONATE DEHYDRATASE-RELATED"/>
    <property type="match status" value="1"/>
</dbReference>
<dbReference type="SFLD" id="SFLDS00001">
    <property type="entry name" value="Enolase"/>
    <property type="match status" value="1"/>
</dbReference>
<dbReference type="SUPFAM" id="SSF51604">
    <property type="entry name" value="Enolase C-terminal domain-like"/>
    <property type="match status" value="1"/>
</dbReference>
<dbReference type="GO" id="GO:0016829">
    <property type="term" value="F:lyase activity"/>
    <property type="evidence" value="ECO:0007669"/>
    <property type="project" value="UniProtKB-KW"/>
</dbReference>
<dbReference type="PROSITE" id="PS00909">
    <property type="entry name" value="MR_MLE_2"/>
    <property type="match status" value="1"/>
</dbReference>
<dbReference type="OrthoDB" id="9802699at2"/>
<dbReference type="GO" id="GO:0009063">
    <property type="term" value="P:amino acid catabolic process"/>
    <property type="evidence" value="ECO:0007669"/>
    <property type="project" value="InterPro"/>
</dbReference>
<dbReference type="InterPro" id="IPR013342">
    <property type="entry name" value="Mandelate_racemase_C"/>
</dbReference>
<dbReference type="InterPro" id="IPR013341">
    <property type="entry name" value="Mandelate_racemase_N_dom"/>
</dbReference>
<dbReference type="PROSITE" id="PS00908">
    <property type="entry name" value="MR_MLE_1"/>
    <property type="match status" value="1"/>
</dbReference>
<evidence type="ECO:0000313" key="3">
    <source>
        <dbReference type="EMBL" id="PAQ11242.1"/>
    </source>
</evidence>
<protein>
    <submittedName>
        <fullName evidence="3">Galactonate dehydratase</fullName>
    </submittedName>
</protein>
<dbReference type="PANTHER" id="PTHR48080:SF2">
    <property type="entry name" value="D-GALACTONATE DEHYDRATASE"/>
    <property type="match status" value="1"/>
</dbReference>
<dbReference type="CDD" id="cd03316">
    <property type="entry name" value="MR_like"/>
    <property type="match status" value="1"/>
</dbReference>
<keyword evidence="1" id="KW-0456">Lyase</keyword>
<keyword evidence="4" id="KW-1185">Reference proteome</keyword>
<dbReference type="Proteomes" id="UP000216442">
    <property type="component" value="Unassembled WGS sequence"/>
</dbReference>
<evidence type="ECO:0000256" key="1">
    <source>
        <dbReference type="ARBA" id="ARBA00023239"/>
    </source>
</evidence>
<dbReference type="Pfam" id="PF02746">
    <property type="entry name" value="MR_MLE_N"/>
    <property type="match status" value="1"/>
</dbReference>
<gene>
    <name evidence="3" type="ORF">CIT26_04225</name>
</gene>
<dbReference type="SMART" id="SM00922">
    <property type="entry name" value="MR_MLE"/>
    <property type="match status" value="1"/>
</dbReference>
<reference evidence="3 4" key="1">
    <citation type="submission" date="2017-08" db="EMBL/GenBank/DDBJ databases">
        <title>Mesorhizobium wenxinae sp. nov., a novel rhizobial species isolated from root nodules of chickpea (Cicer arietinum L.).</title>
        <authorList>
            <person name="Zhang J."/>
        </authorList>
    </citation>
    <scope>NUCLEOTIDE SEQUENCE [LARGE SCALE GENOMIC DNA]</scope>
    <source>
        <strain evidence="3 4">SDW018</strain>
    </source>
</reference>
<dbReference type="InterPro" id="IPR029065">
    <property type="entry name" value="Enolase_C-like"/>
</dbReference>
<organism evidence="3 4">
    <name type="scientific">Mesorhizobium temperatum</name>
    <dbReference type="NCBI Taxonomy" id="241416"/>
    <lineage>
        <taxon>Bacteria</taxon>
        <taxon>Pseudomonadati</taxon>
        <taxon>Pseudomonadota</taxon>
        <taxon>Alphaproteobacteria</taxon>
        <taxon>Hyphomicrobiales</taxon>
        <taxon>Phyllobacteriaceae</taxon>
        <taxon>Mesorhizobium</taxon>
    </lineage>
</organism>
<evidence type="ECO:0000313" key="4">
    <source>
        <dbReference type="Proteomes" id="UP000216442"/>
    </source>
</evidence>
<dbReference type="AlphaFoldDB" id="A0A271LSU4"/>
<comment type="caution">
    <text evidence="3">The sequence shown here is derived from an EMBL/GenBank/DDBJ whole genome shotgun (WGS) entry which is preliminary data.</text>
</comment>
<dbReference type="InterPro" id="IPR036849">
    <property type="entry name" value="Enolase-like_C_sf"/>
</dbReference>
<dbReference type="Pfam" id="PF13378">
    <property type="entry name" value="MR_MLE_C"/>
    <property type="match status" value="1"/>
</dbReference>
<dbReference type="GO" id="GO:0000287">
    <property type="term" value="F:magnesium ion binding"/>
    <property type="evidence" value="ECO:0007669"/>
    <property type="project" value="UniProtKB-ARBA"/>
</dbReference>
<dbReference type="SFLD" id="SFLDG00179">
    <property type="entry name" value="mandelate_racemase"/>
    <property type="match status" value="1"/>
</dbReference>
<dbReference type="InterPro" id="IPR034593">
    <property type="entry name" value="DgoD-like"/>
</dbReference>
<feature type="domain" description="Mandelate racemase/muconate lactonizing enzyme C-terminal" evidence="2">
    <location>
        <begin position="133"/>
        <end position="240"/>
    </location>
</feature>
<sequence length="387" mass="43123">MTTKLKITAIKPYPVWVGTRNQMLVKVETDQGIFGWGESGLSGRERAVAGAIEHYREFLIGRDPMQIGRIWQEVYRSQYFEGGRVLQAAISAIDIALHDIKGKALGVPVYELLGGKQRDRIPTFASTGDEAEGDAAIERARELRAQGWQAIRLFPVGQNSRDIFEPRESIGATASMLNKAREALGDDVVLGIDYHHRLSVAEAASFCNKLGRGVLDFLEEPIRDETPEAYESLRTMTDIPFAIGEEFASKWQFLPYIERGIHQFNRLDVCNVGGLTEAMKVAGWSEAHYVDLMPHNPLGPVCTAATVHLAAAVPNFAWLETREPETKLGFDNSDFFPVQPWLDGTNYPVGDLPGLGVEVNEEAIQGQSLRFWEAPHLKRRDGSVTNW</sequence>
<accession>A0A271LSU4</accession>
<dbReference type="EMBL" id="NPKJ01000019">
    <property type="protein sequence ID" value="PAQ11242.1"/>
    <property type="molecule type" value="Genomic_DNA"/>
</dbReference>
<dbReference type="InterPro" id="IPR029017">
    <property type="entry name" value="Enolase-like_N"/>
</dbReference>
<evidence type="ECO:0000259" key="2">
    <source>
        <dbReference type="SMART" id="SM00922"/>
    </source>
</evidence>
<dbReference type="RefSeq" id="WP_095491403.1">
    <property type="nucleotide sequence ID" value="NZ_NPKJ01000019.1"/>
</dbReference>
<dbReference type="InterPro" id="IPR018110">
    <property type="entry name" value="Mandel_Rmase/mucon_lact_enz_CS"/>
</dbReference>
<dbReference type="Gene3D" id="3.20.20.120">
    <property type="entry name" value="Enolase-like C-terminal domain"/>
    <property type="match status" value="1"/>
</dbReference>
<dbReference type="SUPFAM" id="SSF54826">
    <property type="entry name" value="Enolase N-terminal domain-like"/>
    <property type="match status" value="1"/>
</dbReference>
<proteinExistence type="predicted"/>
<dbReference type="Gene3D" id="3.30.390.10">
    <property type="entry name" value="Enolase-like, N-terminal domain"/>
    <property type="match status" value="1"/>
</dbReference>
<name>A0A271LSU4_9HYPH</name>